<evidence type="ECO:0008006" key="4">
    <source>
        <dbReference type="Google" id="ProtNLM"/>
    </source>
</evidence>
<protein>
    <recommendedName>
        <fullName evidence="4">Lipoprotein</fullName>
    </recommendedName>
</protein>
<comment type="caution">
    <text evidence="2">The sequence shown here is derived from an EMBL/GenBank/DDBJ whole genome shotgun (WGS) entry which is preliminary data.</text>
</comment>
<reference evidence="2 3" key="1">
    <citation type="journal article" date="2014" name="Front. Microbiol.">
        <title>Population and genomic analysis of the genus Halorubrum.</title>
        <authorList>
            <person name="Fullmer M.S."/>
            <person name="Soucy S.M."/>
            <person name="Swithers K.S."/>
            <person name="Makkay A.M."/>
            <person name="Wheeler R."/>
            <person name="Ventosa A."/>
            <person name="Gogarten J.P."/>
            <person name="Papke R.T."/>
        </authorList>
    </citation>
    <scope>NUCLEOTIDE SEQUENCE [LARGE SCALE GENOMIC DNA]</scope>
    <source>
        <strain evidence="2 3">Ga2p</strain>
    </source>
</reference>
<proteinExistence type="predicted"/>
<dbReference type="Proteomes" id="UP000215607">
    <property type="component" value="Unassembled WGS sequence"/>
</dbReference>
<dbReference type="AlphaFoldDB" id="A0A256JBK5"/>
<sequence>MADVPRRRVLLAAASGIAALAGCSGSETASNSYPVRSERRIEGYELETVRDERGGALVTAGEEASSLSAEERERQRRHTYRVLVSEDDLAALAFAETPAGETLRSFCAGTEFDAESVYLLSMPVGACRDVRLESVAVEPDDLAEGDLHPRADFCRAYRPADVECDSEATHTVGFAIRLPVAADSSTGSGRGMSSSCGRGEPPAVFNASDSPGTGGDSA</sequence>
<feature type="region of interest" description="Disordered" evidence="1">
    <location>
        <begin position="183"/>
        <end position="218"/>
    </location>
</feature>
<evidence type="ECO:0000313" key="2">
    <source>
        <dbReference type="EMBL" id="OYR65717.1"/>
    </source>
</evidence>
<organism evidence="2 3">
    <name type="scientific">Halorubrum ezzemoulense</name>
    <name type="common">Halorubrum chaoviator</name>
    <dbReference type="NCBI Taxonomy" id="337243"/>
    <lineage>
        <taxon>Archaea</taxon>
        <taxon>Methanobacteriati</taxon>
        <taxon>Methanobacteriota</taxon>
        <taxon>Stenosarchaea group</taxon>
        <taxon>Halobacteria</taxon>
        <taxon>Halobacteriales</taxon>
        <taxon>Haloferacaceae</taxon>
        <taxon>Halorubrum</taxon>
    </lineage>
</organism>
<name>A0A256JBK5_HALEZ</name>
<dbReference type="EMBL" id="NHPA01000073">
    <property type="protein sequence ID" value="OYR65717.1"/>
    <property type="molecule type" value="Genomic_DNA"/>
</dbReference>
<dbReference type="RefSeq" id="WP_094593400.1">
    <property type="nucleotide sequence ID" value="NZ_NHPA01000073.1"/>
</dbReference>
<feature type="compositionally biased region" description="Low complexity" evidence="1">
    <location>
        <begin position="184"/>
        <end position="199"/>
    </location>
</feature>
<gene>
    <name evidence="2" type="ORF">DJ79_14680</name>
</gene>
<evidence type="ECO:0000256" key="1">
    <source>
        <dbReference type="SAM" id="MobiDB-lite"/>
    </source>
</evidence>
<dbReference type="PROSITE" id="PS51257">
    <property type="entry name" value="PROKAR_LIPOPROTEIN"/>
    <property type="match status" value="1"/>
</dbReference>
<accession>A0A256JBK5</accession>
<evidence type="ECO:0000313" key="3">
    <source>
        <dbReference type="Proteomes" id="UP000215607"/>
    </source>
</evidence>